<evidence type="ECO:0000313" key="2">
    <source>
        <dbReference type="EMBL" id="CAG6637420.1"/>
    </source>
</evidence>
<protein>
    <recommendedName>
        <fullName evidence="3">Secreted protein</fullName>
    </recommendedName>
</protein>
<reference evidence="2" key="1">
    <citation type="submission" date="2021-05" db="EMBL/GenBank/DDBJ databases">
        <authorList>
            <person name="Alioto T."/>
            <person name="Alioto T."/>
            <person name="Gomez Garrido J."/>
        </authorList>
    </citation>
    <scope>NUCLEOTIDE SEQUENCE</scope>
</reference>
<evidence type="ECO:0008006" key="3">
    <source>
        <dbReference type="Google" id="ProtNLM"/>
    </source>
</evidence>
<dbReference type="EMBL" id="HBUF01098263">
    <property type="protein sequence ID" value="CAG6637420.1"/>
    <property type="molecule type" value="Transcribed_RNA"/>
</dbReference>
<dbReference type="AlphaFoldDB" id="A0A8D8QSD6"/>
<evidence type="ECO:0000256" key="1">
    <source>
        <dbReference type="SAM" id="SignalP"/>
    </source>
</evidence>
<proteinExistence type="predicted"/>
<keyword evidence="1" id="KW-0732">Signal</keyword>
<sequence>MVRIRLNLSRVPSLFTHIRVLVHFKVLLLLHTNATGYGKYICLCTEGGLCQCSFLFPIQTRVCVYVTDPLKSMNSVCRATKIYHTVYACTCRNIKAIAKSSNFTTKTLFFHPLLGSFVDKK</sequence>
<organism evidence="2">
    <name type="scientific">Cacopsylla melanoneura</name>
    <dbReference type="NCBI Taxonomy" id="428564"/>
    <lineage>
        <taxon>Eukaryota</taxon>
        <taxon>Metazoa</taxon>
        <taxon>Ecdysozoa</taxon>
        <taxon>Arthropoda</taxon>
        <taxon>Hexapoda</taxon>
        <taxon>Insecta</taxon>
        <taxon>Pterygota</taxon>
        <taxon>Neoptera</taxon>
        <taxon>Paraneoptera</taxon>
        <taxon>Hemiptera</taxon>
        <taxon>Sternorrhyncha</taxon>
        <taxon>Psylloidea</taxon>
        <taxon>Psyllidae</taxon>
        <taxon>Psyllinae</taxon>
        <taxon>Cacopsylla</taxon>
    </lineage>
</organism>
<feature type="signal peptide" evidence="1">
    <location>
        <begin position="1"/>
        <end position="38"/>
    </location>
</feature>
<accession>A0A8D8QSD6</accession>
<name>A0A8D8QSD6_9HEMI</name>
<feature type="chain" id="PRO_5034105617" description="Secreted protein" evidence="1">
    <location>
        <begin position="39"/>
        <end position="121"/>
    </location>
</feature>